<feature type="compositionally biased region" description="Acidic residues" evidence="1">
    <location>
        <begin position="298"/>
        <end position="319"/>
    </location>
</feature>
<evidence type="ECO:0000313" key="3">
    <source>
        <dbReference type="Proteomes" id="UP000013827"/>
    </source>
</evidence>
<evidence type="ECO:0000256" key="1">
    <source>
        <dbReference type="SAM" id="MobiDB-lite"/>
    </source>
</evidence>
<reference evidence="2" key="2">
    <citation type="submission" date="2024-10" db="UniProtKB">
        <authorList>
            <consortium name="EnsemblProtists"/>
        </authorList>
    </citation>
    <scope>IDENTIFICATION</scope>
</reference>
<feature type="compositionally biased region" description="Gly residues" evidence="1">
    <location>
        <begin position="183"/>
        <end position="221"/>
    </location>
</feature>
<organism evidence="2 3">
    <name type="scientific">Emiliania huxleyi (strain CCMP1516)</name>
    <dbReference type="NCBI Taxonomy" id="280463"/>
    <lineage>
        <taxon>Eukaryota</taxon>
        <taxon>Haptista</taxon>
        <taxon>Haptophyta</taxon>
        <taxon>Prymnesiophyceae</taxon>
        <taxon>Isochrysidales</taxon>
        <taxon>Noelaerhabdaceae</taxon>
        <taxon>Emiliania</taxon>
    </lineage>
</organism>
<protein>
    <submittedName>
        <fullName evidence="2">Uncharacterized protein</fullName>
    </submittedName>
</protein>
<feature type="compositionally biased region" description="Acidic residues" evidence="1">
    <location>
        <begin position="252"/>
        <end position="268"/>
    </location>
</feature>
<dbReference type="KEGG" id="ehx:EMIHUDRAFT_110351"/>
<dbReference type="OMA" id="ACATSEH"/>
<feature type="region of interest" description="Disordered" evidence="1">
    <location>
        <begin position="1"/>
        <end position="24"/>
    </location>
</feature>
<proteinExistence type="predicted"/>
<evidence type="ECO:0000313" key="2">
    <source>
        <dbReference type="EnsemblProtists" id="EOD36311"/>
    </source>
</evidence>
<dbReference type="HOGENOM" id="CLU_476046_0_0_1"/>
<name>A0A0D3KKM6_EMIH1</name>
<accession>A0A0D3KKM6</accession>
<dbReference type="SUPFAM" id="SSF49764">
    <property type="entry name" value="HSP20-like chaperones"/>
    <property type="match status" value="1"/>
</dbReference>
<dbReference type="CDD" id="cd06463">
    <property type="entry name" value="p23_like"/>
    <property type="match status" value="1"/>
</dbReference>
<feature type="region of interest" description="Disordered" evidence="1">
    <location>
        <begin position="169"/>
        <end position="336"/>
    </location>
</feature>
<dbReference type="PaxDb" id="2903-EOD36311"/>
<sequence length="573" mass="61132">MGSGGTFCPQKSFESTGSRRERAHPLDGCQESIACATSEHGSRRDGSRSGVALGFERATWARRRGRPVGRVRVACSLARCYLRRSARIRMRDAFGLFRGWCRAAPSCLEYALVVELDKARKATTRRQAYDAKTVAEYDAKVKAKAEGRIRETTEWSEELSKEWEKEYEASWTPPPGVQLLTHTGGGGGEGGGGEGGGGEGGEGGGGEGGAGGGGGGGGGDGELVLEENTAAGTGGGGGGGDGGRGGGGGDGGGEEEEEEEELLLEENGEGSGVGAAAAASGADGGGGSGAAAEAAAAAEEEEEEEDSEDDNYVSDSSDDEDKRPPEQFDLSSSTTIMLPPRNYTLVHEDGRLHKRDNFTPMSFGMQRIHNNAAPEPVWVQTQNARWMQGTTEVVVIAHTVPRDQMRAALLDVQLAPRQVHVASRATGQERIDPRTSTWLTDGTHVTMTLVKANLQIYDAGKKGTAADTHWHRLLTTDQYVERGMAKMSELERKEKKRQEELANECALCGKDVRFFCDCRSGDKDYEKPLPEGWKDPRLGFCDPIFDGVNYDAGKSAQLQPKPAPQPRPYAGGR</sequence>
<dbReference type="InterPro" id="IPR008978">
    <property type="entry name" value="HSP20-like_chaperone"/>
</dbReference>
<keyword evidence="3" id="KW-1185">Reference proteome</keyword>
<reference evidence="3" key="1">
    <citation type="journal article" date="2013" name="Nature">
        <title>Pan genome of the phytoplankton Emiliania underpins its global distribution.</title>
        <authorList>
            <person name="Read B.A."/>
            <person name="Kegel J."/>
            <person name="Klute M.J."/>
            <person name="Kuo A."/>
            <person name="Lefebvre S.C."/>
            <person name="Maumus F."/>
            <person name="Mayer C."/>
            <person name="Miller J."/>
            <person name="Monier A."/>
            <person name="Salamov A."/>
            <person name="Young J."/>
            <person name="Aguilar M."/>
            <person name="Claverie J.M."/>
            <person name="Frickenhaus S."/>
            <person name="Gonzalez K."/>
            <person name="Herman E.K."/>
            <person name="Lin Y.C."/>
            <person name="Napier J."/>
            <person name="Ogata H."/>
            <person name="Sarno A.F."/>
            <person name="Shmutz J."/>
            <person name="Schroeder D."/>
            <person name="de Vargas C."/>
            <person name="Verret F."/>
            <person name="von Dassow P."/>
            <person name="Valentin K."/>
            <person name="Van de Peer Y."/>
            <person name="Wheeler G."/>
            <person name="Dacks J.B."/>
            <person name="Delwiche C.F."/>
            <person name="Dyhrman S.T."/>
            <person name="Glockner G."/>
            <person name="John U."/>
            <person name="Richards T."/>
            <person name="Worden A.Z."/>
            <person name="Zhang X."/>
            <person name="Grigoriev I.V."/>
            <person name="Allen A.E."/>
            <person name="Bidle K."/>
            <person name="Borodovsky M."/>
            <person name="Bowler C."/>
            <person name="Brownlee C."/>
            <person name="Cock J.M."/>
            <person name="Elias M."/>
            <person name="Gladyshev V.N."/>
            <person name="Groth M."/>
            <person name="Guda C."/>
            <person name="Hadaegh A."/>
            <person name="Iglesias-Rodriguez M.D."/>
            <person name="Jenkins J."/>
            <person name="Jones B.M."/>
            <person name="Lawson T."/>
            <person name="Leese F."/>
            <person name="Lindquist E."/>
            <person name="Lobanov A."/>
            <person name="Lomsadze A."/>
            <person name="Malik S.B."/>
            <person name="Marsh M.E."/>
            <person name="Mackinder L."/>
            <person name="Mock T."/>
            <person name="Mueller-Roeber B."/>
            <person name="Pagarete A."/>
            <person name="Parker M."/>
            <person name="Probert I."/>
            <person name="Quesneville H."/>
            <person name="Raines C."/>
            <person name="Rensing S.A."/>
            <person name="Riano-Pachon D.M."/>
            <person name="Richier S."/>
            <person name="Rokitta S."/>
            <person name="Shiraiwa Y."/>
            <person name="Soanes D.M."/>
            <person name="van der Giezen M."/>
            <person name="Wahlund T.M."/>
            <person name="Williams B."/>
            <person name="Wilson W."/>
            <person name="Wolfe G."/>
            <person name="Wurch L.L."/>
        </authorList>
    </citation>
    <scope>NUCLEOTIDE SEQUENCE</scope>
</reference>
<dbReference type="Proteomes" id="UP000013827">
    <property type="component" value="Unassembled WGS sequence"/>
</dbReference>
<dbReference type="GeneID" id="17281582"/>
<dbReference type="eggNOG" id="ENOG502SBY8">
    <property type="taxonomic scope" value="Eukaryota"/>
</dbReference>
<dbReference type="RefSeq" id="XP_005788740.1">
    <property type="nucleotide sequence ID" value="XM_005788683.1"/>
</dbReference>
<dbReference type="EnsemblProtists" id="EOD36311">
    <property type="protein sequence ID" value="EOD36311"/>
    <property type="gene ID" value="EMIHUDRAFT_110351"/>
</dbReference>
<feature type="region of interest" description="Disordered" evidence="1">
    <location>
        <begin position="552"/>
        <end position="573"/>
    </location>
</feature>
<feature type="compositionally biased region" description="Gly residues" evidence="1">
    <location>
        <begin position="232"/>
        <end position="251"/>
    </location>
</feature>
<dbReference type="AlphaFoldDB" id="A0A0D3KKM6"/>